<dbReference type="InterPro" id="IPR029058">
    <property type="entry name" value="AB_hydrolase_fold"/>
</dbReference>
<dbReference type="InterPro" id="IPR051601">
    <property type="entry name" value="Serine_prot/Carboxylest_S33"/>
</dbReference>
<dbReference type="PANTHER" id="PTHR43248:SF25">
    <property type="entry name" value="AB HYDROLASE-1 DOMAIN-CONTAINING PROTEIN-RELATED"/>
    <property type="match status" value="1"/>
</dbReference>
<keyword evidence="2" id="KW-0378">Hydrolase</keyword>
<evidence type="ECO:0000313" key="4">
    <source>
        <dbReference type="EMBL" id="CAD0095251.1"/>
    </source>
</evidence>
<dbReference type="PANTHER" id="PTHR43248">
    <property type="entry name" value="2-SUCCINYL-6-HYDROXY-2,4-CYCLOHEXADIENE-1-CARBOXYLATE SYNTHASE"/>
    <property type="match status" value="1"/>
</dbReference>
<dbReference type="Pfam" id="PF00561">
    <property type="entry name" value="Abhydrolase_1"/>
    <property type="match status" value="1"/>
</dbReference>
<comment type="caution">
    <text evidence="4">The sequence shown here is derived from an EMBL/GenBank/DDBJ whole genome shotgun (WGS) entry which is preliminary data.</text>
</comment>
<evidence type="ECO:0000313" key="5">
    <source>
        <dbReference type="Proteomes" id="UP000714618"/>
    </source>
</evidence>
<reference evidence="4" key="1">
    <citation type="submission" date="2020-06" db="EMBL/GenBank/DDBJ databases">
        <authorList>
            <person name="Onetto C."/>
        </authorList>
    </citation>
    <scope>NUCLEOTIDE SEQUENCE</scope>
</reference>
<dbReference type="SUPFAM" id="SSF53474">
    <property type="entry name" value="alpha/beta-Hydrolases"/>
    <property type="match status" value="1"/>
</dbReference>
<feature type="domain" description="AB hydrolase-1" evidence="3">
    <location>
        <begin position="82"/>
        <end position="281"/>
    </location>
</feature>
<dbReference type="Gene3D" id="3.40.50.1820">
    <property type="entry name" value="alpha/beta hydrolase"/>
    <property type="match status" value="1"/>
</dbReference>
<dbReference type="EMBL" id="CAIJEO010000006">
    <property type="protein sequence ID" value="CAD0095251.1"/>
    <property type="molecule type" value="Genomic_DNA"/>
</dbReference>
<sequence length="560" mass="61762">MLFDKASALLLASSGLLQPSRHVISRLQTPIQPAKFDWKNITAHESLVYHDCYGGFQCARLQIALIRLPAPVPVTDSRYGGALVLNPGGPGGSGVEMVISSGRAIQVQINAGSKADNKTAKFFDVIGFDPRGVLCTSPTYHCFPNFIDKLNYGSALSAYGPPGSSDTAFTNLWTNARTQADSCSKRAIQAGIGEHMSTTSVARDILEIFERHGEWREQEARKILSSSAPSQSDLPDHVRYQPGQEMVQYWGISYGTVLGATLADMYPHRVQRMILDGVVDSFDYYQGTLTTMLQDTDLELDKFAEYCWRGGPENCALHHADGPNAIDQRFSAITQNLIRNPIGVPGTDDFPPDLATYSDLQDLLVLSSYLPLATFHNLAEIMAEVEAGNATALVEGRRSMSSLLARGLSKKCRRDGPYSAACNPRSMGELDHMITVGIQCSDAQPQTNMTKEQYWNYLQDEMKESKMFGDVAAKTRLYCTQVNSSLYSPKVKCFCTTRAVRTYFQTGELPKEDTVCMPNRVPLDGYSEEMDPPLPEGETDEELWKAIVGVDYPIPVIPVL</sequence>
<evidence type="ECO:0000256" key="1">
    <source>
        <dbReference type="ARBA" id="ARBA00010088"/>
    </source>
</evidence>
<comment type="similarity">
    <text evidence="1">Belongs to the peptidase S33 family.</text>
</comment>
<name>A0A9N8PHY5_9PEZI</name>
<proteinExistence type="inferred from homology"/>
<protein>
    <recommendedName>
        <fullName evidence="3">AB hydrolase-1 domain-containing protein</fullName>
    </recommendedName>
</protein>
<evidence type="ECO:0000256" key="2">
    <source>
        <dbReference type="ARBA" id="ARBA00022801"/>
    </source>
</evidence>
<dbReference type="OrthoDB" id="425534at2759"/>
<accession>A0A9N8PHY5</accession>
<organism evidence="4 5">
    <name type="scientific">Aureobasidium mustum</name>
    <dbReference type="NCBI Taxonomy" id="2773714"/>
    <lineage>
        <taxon>Eukaryota</taxon>
        <taxon>Fungi</taxon>
        <taxon>Dikarya</taxon>
        <taxon>Ascomycota</taxon>
        <taxon>Pezizomycotina</taxon>
        <taxon>Dothideomycetes</taxon>
        <taxon>Dothideomycetidae</taxon>
        <taxon>Dothideales</taxon>
        <taxon>Saccotheciaceae</taxon>
        <taxon>Aureobasidium</taxon>
    </lineage>
</organism>
<dbReference type="Proteomes" id="UP000714618">
    <property type="component" value="Unassembled WGS sequence"/>
</dbReference>
<gene>
    <name evidence="4" type="ORF">AWRI4233_LOCUS5106</name>
</gene>
<dbReference type="GO" id="GO:0016787">
    <property type="term" value="F:hydrolase activity"/>
    <property type="evidence" value="ECO:0007669"/>
    <property type="project" value="UniProtKB-KW"/>
</dbReference>
<evidence type="ECO:0000259" key="3">
    <source>
        <dbReference type="Pfam" id="PF00561"/>
    </source>
</evidence>
<dbReference type="InterPro" id="IPR000073">
    <property type="entry name" value="AB_hydrolase_1"/>
</dbReference>
<keyword evidence="5" id="KW-1185">Reference proteome</keyword>
<dbReference type="AlphaFoldDB" id="A0A9N8PHY5"/>